<dbReference type="AlphaFoldDB" id="A0AAV3YVW9"/>
<dbReference type="InterPro" id="IPR021109">
    <property type="entry name" value="Peptidase_aspartic_dom_sf"/>
</dbReference>
<comment type="caution">
    <text evidence="4">The sequence shown here is derived from an EMBL/GenBank/DDBJ whole genome shotgun (WGS) entry which is preliminary data.</text>
</comment>
<dbReference type="PANTHER" id="PTHR47966">
    <property type="entry name" value="BETA-SITE APP-CLEAVING ENZYME, ISOFORM A-RELATED"/>
    <property type="match status" value="1"/>
</dbReference>
<dbReference type="GO" id="GO:0004190">
    <property type="term" value="F:aspartic-type endopeptidase activity"/>
    <property type="evidence" value="ECO:0007669"/>
    <property type="project" value="InterPro"/>
</dbReference>
<gene>
    <name evidence="4" type="ORF">PoB_001303600</name>
</gene>
<accession>A0AAV3YVW9</accession>
<evidence type="ECO:0000256" key="1">
    <source>
        <dbReference type="ARBA" id="ARBA00007447"/>
    </source>
</evidence>
<protein>
    <submittedName>
        <fullName evidence="4">Cathepsin d</fullName>
    </submittedName>
</protein>
<sequence length="216" mass="24207">MAEEGTRSEEMEDICRGLYPVVNGQNLQVTKSESAAEASVLTLGGTNPGLYTGNFTHIYVTVPRFWEFKMDRVELADGRGTFCKRRCNIIVDSETTLILGPMKANELNRMLGGKLMLGVLGVCHFPCSLVPGLPDVNCIINGTKLRLTSRQYTLQIGDVCLSAFRGAMNSRKMPSSWILGSMFMRTYYTMFDRGNFRIGLARAKHLEDDYYRNPHA</sequence>
<dbReference type="SUPFAM" id="SSF50630">
    <property type="entry name" value="Acid proteases"/>
    <property type="match status" value="1"/>
</dbReference>
<dbReference type="PRINTS" id="PR00792">
    <property type="entry name" value="PEPSIN"/>
</dbReference>
<organism evidence="4 5">
    <name type="scientific">Plakobranchus ocellatus</name>
    <dbReference type="NCBI Taxonomy" id="259542"/>
    <lineage>
        <taxon>Eukaryota</taxon>
        <taxon>Metazoa</taxon>
        <taxon>Spiralia</taxon>
        <taxon>Lophotrochozoa</taxon>
        <taxon>Mollusca</taxon>
        <taxon>Gastropoda</taxon>
        <taxon>Heterobranchia</taxon>
        <taxon>Euthyneura</taxon>
        <taxon>Panpulmonata</taxon>
        <taxon>Sacoglossa</taxon>
        <taxon>Placobranchoidea</taxon>
        <taxon>Plakobranchidae</taxon>
        <taxon>Plakobranchus</taxon>
    </lineage>
</organism>
<feature type="disulfide bond" evidence="2">
    <location>
        <begin position="83"/>
        <end position="87"/>
    </location>
</feature>
<reference evidence="4 5" key="1">
    <citation type="journal article" date="2021" name="Elife">
        <title>Chloroplast acquisition without the gene transfer in kleptoplastic sea slugs, Plakobranchus ocellatus.</title>
        <authorList>
            <person name="Maeda T."/>
            <person name="Takahashi S."/>
            <person name="Yoshida T."/>
            <person name="Shimamura S."/>
            <person name="Takaki Y."/>
            <person name="Nagai Y."/>
            <person name="Toyoda A."/>
            <person name="Suzuki Y."/>
            <person name="Arimoto A."/>
            <person name="Ishii H."/>
            <person name="Satoh N."/>
            <person name="Nishiyama T."/>
            <person name="Hasebe M."/>
            <person name="Maruyama T."/>
            <person name="Minagawa J."/>
            <person name="Obokata J."/>
            <person name="Shigenobu S."/>
        </authorList>
    </citation>
    <scope>NUCLEOTIDE SEQUENCE [LARGE SCALE GENOMIC DNA]</scope>
</reference>
<keyword evidence="5" id="KW-1185">Reference proteome</keyword>
<dbReference type="PANTHER" id="PTHR47966:SF51">
    <property type="entry name" value="BETA-SITE APP-CLEAVING ENZYME, ISOFORM A-RELATED"/>
    <property type="match status" value="1"/>
</dbReference>
<proteinExistence type="inferred from homology"/>
<dbReference type="GO" id="GO:0006508">
    <property type="term" value="P:proteolysis"/>
    <property type="evidence" value="ECO:0007669"/>
    <property type="project" value="InterPro"/>
</dbReference>
<dbReference type="Pfam" id="PF00026">
    <property type="entry name" value="Asp"/>
    <property type="match status" value="1"/>
</dbReference>
<comment type="similarity">
    <text evidence="1">Belongs to the peptidase A1 family.</text>
</comment>
<dbReference type="PROSITE" id="PS51767">
    <property type="entry name" value="PEPTIDASE_A1"/>
    <property type="match status" value="1"/>
</dbReference>
<dbReference type="Proteomes" id="UP000735302">
    <property type="component" value="Unassembled WGS sequence"/>
</dbReference>
<feature type="domain" description="Peptidase A1" evidence="3">
    <location>
        <begin position="1"/>
        <end position="201"/>
    </location>
</feature>
<dbReference type="InterPro" id="IPR001461">
    <property type="entry name" value="Aspartic_peptidase_A1"/>
</dbReference>
<dbReference type="Gene3D" id="2.40.70.10">
    <property type="entry name" value="Acid Proteases"/>
    <property type="match status" value="1"/>
</dbReference>
<dbReference type="InterPro" id="IPR033121">
    <property type="entry name" value="PEPTIDASE_A1"/>
</dbReference>
<feature type="disulfide bond" evidence="2">
    <location>
        <begin position="127"/>
        <end position="160"/>
    </location>
</feature>
<evidence type="ECO:0000313" key="4">
    <source>
        <dbReference type="EMBL" id="GFN86530.1"/>
    </source>
</evidence>
<dbReference type="EMBL" id="BLXT01001549">
    <property type="protein sequence ID" value="GFN86530.1"/>
    <property type="molecule type" value="Genomic_DNA"/>
</dbReference>
<evidence type="ECO:0000259" key="3">
    <source>
        <dbReference type="PROSITE" id="PS51767"/>
    </source>
</evidence>
<evidence type="ECO:0000256" key="2">
    <source>
        <dbReference type="PIRSR" id="PIRSR601461-2"/>
    </source>
</evidence>
<evidence type="ECO:0000313" key="5">
    <source>
        <dbReference type="Proteomes" id="UP000735302"/>
    </source>
</evidence>
<name>A0AAV3YVW9_9GAST</name>
<keyword evidence="2" id="KW-1015">Disulfide bond</keyword>